<accession>A0A3P8C273</accession>
<dbReference type="AlphaFoldDB" id="A0A183GGN9"/>
<dbReference type="Proteomes" id="UP000050761">
    <property type="component" value="Unassembled WGS sequence"/>
</dbReference>
<reference evidence="3" key="2">
    <citation type="submission" date="2019-09" db="UniProtKB">
        <authorList>
            <consortium name="WormBaseParasite"/>
        </authorList>
    </citation>
    <scope>IDENTIFICATION</scope>
</reference>
<organism evidence="2 3">
    <name type="scientific">Heligmosomoides polygyrus</name>
    <name type="common">Parasitic roundworm</name>
    <dbReference type="NCBI Taxonomy" id="6339"/>
    <lineage>
        <taxon>Eukaryota</taxon>
        <taxon>Metazoa</taxon>
        <taxon>Ecdysozoa</taxon>
        <taxon>Nematoda</taxon>
        <taxon>Chromadorea</taxon>
        <taxon>Rhabditida</taxon>
        <taxon>Rhabditina</taxon>
        <taxon>Rhabditomorpha</taxon>
        <taxon>Strongyloidea</taxon>
        <taxon>Heligmosomidae</taxon>
        <taxon>Heligmosomoides</taxon>
    </lineage>
</organism>
<evidence type="ECO:0000313" key="3">
    <source>
        <dbReference type="WBParaSite" id="HPBE_0002165401-mRNA-1"/>
    </source>
</evidence>
<name>A0A183GGN9_HELPZ</name>
<dbReference type="OrthoDB" id="5791188at2759"/>
<evidence type="ECO:0000313" key="1">
    <source>
        <dbReference type="EMBL" id="VDP27151.1"/>
    </source>
</evidence>
<dbReference type="WBParaSite" id="HPBE_0002165401-mRNA-1">
    <property type="protein sequence ID" value="HPBE_0002165401-mRNA-1"/>
    <property type="gene ID" value="HPBE_0002165401"/>
</dbReference>
<sequence length="314" mass="34928">MDLLYDIENLNDSAHQVRARITPLKCHQVCWLSALAVRSAPQEFRDESPLVCRDIESTTSVTYLRHLRQYAVQKHVTGYELVVETELNGDSEEGFVTLSALNLSKNGSKAKSKTFSTTSSNGTFHLPLSPDAVYAARYQYTKVKPFRYTTEEHFLIETAPLNSSKPSRPLIDVSFHVENGSRKGDADPAVIPLVTVSRGDLYRSREVRLHMGPFCDNKDSSTHVLAGTQPGYTVNLREAVCSHSPKTSSYCDAAVNYTKCGPMLCYSTSVVLDGDDYPSDVRCLNVTQHFPPVPSNSRSSYTFAILLILISMFI</sequence>
<proteinExistence type="predicted"/>
<dbReference type="EMBL" id="UZAH01033208">
    <property type="protein sequence ID" value="VDP27151.1"/>
    <property type="molecule type" value="Genomic_DNA"/>
</dbReference>
<protein>
    <submittedName>
        <fullName evidence="3">MG2 domain-containing protein</fullName>
    </submittedName>
</protein>
<keyword evidence="2" id="KW-1185">Reference proteome</keyword>
<accession>A0A183GGN9</accession>
<reference evidence="1 2" key="1">
    <citation type="submission" date="2018-11" db="EMBL/GenBank/DDBJ databases">
        <authorList>
            <consortium name="Pathogen Informatics"/>
        </authorList>
    </citation>
    <scope>NUCLEOTIDE SEQUENCE [LARGE SCALE GENOMIC DNA]</scope>
</reference>
<gene>
    <name evidence="1" type="ORF">HPBE_LOCUS21652</name>
</gene>
<evidence type="ECO:0000313" key="2">
    <source>
        <dbReference type="Proteomes" id="UP000050761"/>
    </source>
</evidence>